<feature type="transmembrane region" description="Helical" evidence="3">
    <location>
        <begin position="274"/>
        <end position="294"/>
    </location>
</feature>
<keyword evidence="1" id="KW-0175">Coiled coil</keyword>
<dbReference type="EMBL" id="LNYH01000149">
    <property type="protein sequence ID" value="KTD14413.1"/>
    <property type="molecule type" value="Genomic_DNA"/>
</dbReference>
<accession>A0A0W0V3D8</accession>
<feature type="transmembrane region" description="Helical" evidence="3">
    <location>
        <begin position="330"/>
        <end position="351"/>
    </location>
</feature>
<organism evidence="4 5">
    <name type="scientific">Legionella israelensis</name>
    <dbReference type="NCBI Taxonomy" id="454"/>
    <lineage>
        <taxon>Bacteria</taxon>
        <taxon>Pseudomonadati</taxon>
        <taxon>Pseudomonadota</taxon>
        <taxon>Gammaproteobacteria</taxon>
        <taxon>Legionellales</taxon>
        <taxon>Legionellaceae</taxon>
        <taxon>Legionella</taxon>
    </lineage>
</organism>
<keyword evidence="3" id="KW-0472">Membrane</keyword>
<evidence type="ECO:0000313" key="4">
    <source>
        <dbReference type="EMBL" id="KTD14413.1"/>
    </source>
</evidence>
<evidence type="ECO:0000256" key="2">
    <source>
        <dbReference type="SAM" id="MobiDB-lite"/>
    </source>
</evidence>
<feature type="coiled-coil region" evidence="1">
    <location>
        <begin position="356"/>
        <end position="437"/>
    </location>
</feature>
<dbReference type="AlphaFoldDB" id="A0A0W0V3D8"/>
<keyword evidence="3" id="KW-0812">Transmembrane</keyword>
<gene>
    <name evidence="4" type="ORF">Lisr_2641</name>
</gene>
<keyword evidence="3" id="KW-1133">Transmembrane helix</keyword>
<proteinExistence type="predicted"/>
<comment type="caution">
    <text evidence="4">The sequence shown here is derived from an EMBL/GenBank/DDBJ whole genome shotgun (WGS) entry which is preliminary data.</text>
</comment>
<dbReference type="STRING" id="454.Lisr_2641"/>
<evidence type="ECO:0000256" key="1">
    <source>
        <dbReference type="SAM" id="Coils"/>
    </source>
</evidence>
<evidence type="ECO:0000256" key="3">
    <source>
        <dbReference type="SAM" id="Phobius"/>
    </source>
</evidence>
<dbReference type="Gene3D" id="1.20.1170.10">
    <property type="match status" value="1"/>
</dbReference>
<protein>
    <submittedName>
        <fullName evidence="4">Coiled-coil protein</fullName>
    </submittedName>
</protein>
<feature type="compositionally biased region" description="Basic and acidic residues" evidence="2">
    <location>
        <begin position="598"/>
        <end position="622"/>
    </location>
</feature>
<evidence type="ECO:0000313" key="5">
    <source>
        <dbReference type="Proteomes" id="UP000054761"/>
    </source>
</evidence>
<feature type="compositionally biased region" description="Basic and acidic residues" evidence="2">
    <location>
        <begin position="572"/>
        <end position="582"/>
    </location>
</feature>
<sequence>MTSPLEKLQDQLKEKLANARVTIDSRNERNNLAQLIMKRLQTFGMNENEITDSALLISYITEALQNAYKRLDNSVKVEWQTPKEEGIFKKGFVAFVEDAIDEGWVDFTLSKKYGPKSETAKLIKQRSARGVGFYIRHILALSLSEQIPKDSTVKDIDDVLYGSDTSEPQILVEASSLNRNARFKLDKAEKAKKNQYFINAYFEKKEAQRLQSHLSHTEQKASERVENTENFEQATEFAEGGSEVTKLLGEISEKSHTLLHFSEHLSKSLSHTGGIGTLVAGTLGIITIPLLCALEKRRPKPTEMAQMGLSLTVIVLGALALAAVGGPLAAGIFIFAATTIGLGRTAVSFFHEWRERKALEKEVNHLREEINHIVNEIDEKRNNITQLNEQLTKEFSNPAKINHEKIKELRSRLETSLNELETLSNTLENKNVVLAKKSAKLLELREKRTSRWELAKKGIYASSGVLAIVGAALMLTPAAPVGGILMVVASLMSITTLAGSFIARQVKRYQMKNAQLKAEESAQEAKKIETSSTDEEKMQFGHSSEYHIAELLSPNGNLRKSLAKGAENAYADNHHQLKDETGKYSQNVVPYPSLNNEKTLKVKGDKREKEEEGEGEGERPEL</sequence>
<dbReference type="RefSeq" id="WP_058502909.1">
    <property type="nucleotide sequence ID" value="NZ_CAAAJA010000051.1"/>
</dbReference>
<name>A0A0W0V3D8_9GAMM</name>
<feature type="transmembrane region" description="Helical" evidence="3">
    <location>
        <begin position="481"/>
        <end position="503"/>
    </location>
</feature>
<feature type="transmembrane region" description="Helical" evidence="3">
    <location>
        <begin position="458"/>
        <end position="475"/>
    </location>
</feature>
<keyword evidence="5" id="KW-1185">Reference proteome</keyword>
<feature type="region of interest" description="Disordered" evidence="2">
    <location>
        <begin position="569"/>
        <end position="622"/>
    </location>
</feature>
<feature type="compositionally biased region" description="Polar residues" evidence="2">
    <location>
        <begin position="583"/>
        <end position="597"/>
    </location>
</feature>
<dbReference type="PATRIC" id="fig|454.4.peg.2901"/>
<reference evidence="4 5" key="1">
    <citation type="submission" date="2015-11" db="EMBL/GenBank/DDBJ databases">
        <title>Genomic analysis of 38 Legionella species identifies large and diverse effector repertoires.</title>
        <authorList>
            <person name="Burstein D."/>
            <person name="Amaro F."/>
            <person name="Zusman T."/>
            <person name="Lifshitz Z."/>
            <person name="Cohen O."/>
            <person name="Gilbert J.A."/>
            <person name="Pupko T."/>
            <person name="Shuman H.A."/>
            <person name="Segal G."/>
        </authorList>
    </citation>
    <scope>NUCLEOTIDE SEQUENCE [LARGE SCALE GENOMIC DNA]</scope>
    <source>
        <strain evidence="4 5">Bercovier 4</strain>
    </source>
</reference>
<dbReference type="OrthoDB" id="5652672at2"/>
<feature type="transmembrane region" description="Helical" evidence="3">
    <location>
        <begin position="306"/>
        <end position="324"/>
    </location>
</feature>
<dbReference type="Proteomes" id="UP000054761">
    <property type="component" value="Unassembled WGS sequence"/>
</dbReference>